<evidence type="ECO:0000313" key="3">
    <source>
        <dbReference type="Proteomes" id="UP001157006"/>
    </source>
</evidence>
<reference evidence="2 3" key="1">
    <citation type="submission" date="2023-01" db="EMBL/GenBank/DDBJ databases">
        <authorList>
            <person name="Kreplak J."/>
        </authorList>
    </citation>
    <scope>NUCLEOTIDE SEQUENCE [LARGE SCALE GENOMIC DNA]</scope>
</reference>
<proteinExistence type="predicted"/>
<feature type="compositionally biased region" description="Basic and acidic residues" evidence="1">
    <location>
        <begin position="231"/>
        <end position="241"/>
    </location>
</feature>
<organism evidence="2 3">
    <name type="scientific">Vicia faba</name>
    <name type="common">Broad bean</name>
    <name type="synonym">Faba vulgaris</name>
    <dbReference type="NCBI Taxonomy" id="3906"/>
    <lineage>
        <taxon>Eukaryota</taxon>
        <taxon>Viridiplantae</taxon>
        <taxon>Streptophyta</taxon>
        <taxon>Embryophyta</taxon>
        <taxon>Tracheophyta</taxon>
        <taxon>Spermatophyta</taxon>
        <taxon>Magnoliopsida</taxon>
        <taxon>eudicotyledons</taxon>
        <taxon>Gunneridae</taxon>
        <taxon>Pentapetalae</taxon>
        <taxon>rosids</taxon>
        <taxon>fabids</taxon>
        <taxon>Fabales</taxon>
        <taxon>Fabaceae</taxon>
        <taxon>Papilionoideae</taxon>
        <taxon>50 kb inversion clade</taxon>
        <taxon>NPAAA clade</taxon>
        <taxon>Hologalegina</taxon>
        <taxon>IRL clade</taxon>
        <taxon>Fabeae</taxon>
        <taxon>Vicia</taxon>
    </lineage>
</organism>
<accession>A0AAV0ZYC2</accession>
<dbReference type="Proteomes" id="UP001157006">
    <property type="component" value="Chromosome 3"/>
</dbReference>
<gene>
    <name evidence="2" type="ORF">VFH_III082960</name>
</gene>
<sequence>MIVLVYVSIKESKNAAIKKKTSSEKFNTLKGEPYLNNPVEIMNIVKPNPSGNKYDLASVLTSSIPQAEHPIGSVVDAPIFDVFLNNILDGNKDSDSSKDQTVENDQNEEHEAQGEKNVKVEVLSKKSDGNNEVSGEDSHGGKDNGQKDRNFEINENNNIHIVHIMKSLIKRVTRPQDKETQVKVKEVVDVEEENKTNEELAMKIMSRTLSDELKEKKKRELLNREKSKRLPLKDNLLRRSL</sequence>
<evidence type="ECO:0000256" key="1">
    <source>
        <dbReference type="SAM" id="MobiDB-lite"/>
    </source>
</evidence>
<keyword evidence="3" id="KW-1185">Reference proteome</keyword>
<feature type="compositionally biased region" description="Basic and acidic residues" evidence="1">
    <location>
        <begin position="90"/>
        <end position="129"/>
    </location>
</feature>
<evidence type="ECO:0000313" key="2">
    <source>
        <dbReference type="EMBL" id="CAI8603359.1"/>
    </source>
</evidence>
<feature type="region of interest" description="Disordered" evidence="1">
    <location>
        <begin position="90"/>
        <end position="154"/>
    </location>
</feature>
<dbReference type="AlphaFoldDB" id="A0AAV0ZYC2"/>
<feature type="compositionally biased region" description="Basic and acidic residues" evidence="1">
    <location>
        <begin position="136"/>
        <end position="152"/>
    </location>
</feature>
<feature type="region of interest" description="Disordered" evidence="1">
    <location>
        <begin position="219"/>
        <end position="241"/>
    </location>
</feature>
<protein>
    <submittedName>
        <fullName evidence="2">Uncharacterized protein</fullName>
    </submittedName>
</protein>
<name>A0AAV0ZYC2_VICFA</name>
<dbReference type="EMBL" id="OX451738">
    <property type="protein sequence ID" value="CAI8603359.1"/>
    <property type="molecule type" value="Genomic_DNA"/>
</dbReference>